<proteinExistence type="predicted"/>
<protein>
    <submittedName>
        <fullName evidence="2">Uncharacterized protein</fullName>
    </submittedName>
</protein>
<sequence length="89" mass="9968">MAKVPKKISTFSKEYFKTVSTMLTTAFGLVAAFAWNEFIKRFISEFIAPGEGLKGMLIYAILITIIVVLITLWLGSVASRFDKEEEKNG</sequence>
<dbReference type="AlphaFoldDB" id="A0A554LIP0"/>
<evidence type="ECO:0000256" key="1">
    <source>
        <dbReference type="SAM" id="Phobius"/>
    </source>
</evidence>
<accession>A0A554LIP0</accession>
<name>A0A554LIP0_9BACT</name>
<gene>
    <name evidence="2" type="ORF">CEN91_379</name>
</gene>
<dbReference type="Proteomes" id="UP000315589">
    <property type="component" value="Unassembled WGS sequence"/>
</dbReference>
<feature type="transmembrane region" description="Helical" evidence="1">
    <location>
        <begin position="15"/>
        <end position="35"/>
    </location>
</feature>
<evidence type="ECO:0000313" key="2">
    <source>
        <dbReference type="EMBL" id="TSC92707.1"/>
    </source>
</evidence>
<reference evidence="2 3" key="1">
    <citation type="submission" date="2017-07" db="EMBL/GenBank/DDBJ databases">
        <title>Mechanisms for carbon and nitrogen cycling indicate functional differentiation within the Candidate Phyla Radiation.</title>
        <authorList>
            <person name="Danczak R.E."/>
            <person name="Johnston M.D."/>
            <person name="Kenah C."/>
            <person name="Slattery M."/>
            <person name="Wrighton K.C."/>
            <person name="Wilkins M.J."/>
        </authorList>
    </citation>
    <scope>NUCLEOTIDE SEQUENCE [LARGE SCALE GENOMIC DNA]</scope>
    <source>
        <strain evidence="2">Licking1014_85</strain>
    </source>
</reference>
<dbReference type="EMBL" id="VMGI01000047">
    <property type="protein sequence ID" value="TSC92707.1"/>
    <property type="molecule type" value="Genomic_DNA"/>
</dbReference>
<evidence type="ECO:0000313" key="3">
    <source>
        <dbReference type="Proteomes" id="UP000315589"/>
    </source>
</evidence>
<feature type="transmembrane region" description="Helical" evidence="1">
    <location>
        <begin position="56"/>
        <end position="75"/>
    </location>
</feature>
<comment type="caution">
    <text evidence="2">The sequence shown here is derived from an EMBL/GenBank/DDBJ whole genome shotgun (WGS) entry which is preliminary data.</text>
</comment>
<dbReference type="InterPro" id="IPR043713">
    <property type="entry name" value="DUF5654"/>
</dbReference>
<keyword evidence="1" id="KW-0812">Transmembrane</keyword>
<keyword evidence="1" id="KW-0472">Membrane</keyword>
<organism evidence="2 3">
    <name type="scientific">Candidatus Berkelbacteria bacterium Licking1014_85</name>
    <dbReference type="NCBI Taxonomy" id="2017148"/>
    <lineage>
        <taxon>Bacteria</taxon>
        <taxon>Candidatus Berkelbacteria</taxon>
    </lineage>
</organism>
<keyword evidence="1" id="KW-1133">Transmembrane helix</keyword>
<dbReference type="Pfam" id="PF18898">
    <property type="entry name" value="DUF5654"/>
    <property type="match status" value="1"/>
</dbReference>